<sequence length="414" mass="44850">MGSSKSSSRKRDLSPDSTDSEQEQSDDVLVLSHAAKRKQKKALSKPAIPSKKQKKGDTPSPHLVKRQNSIWIGNLCYKTTAESLRRFFGDVGEITRVHLPTKVGKASPGEPVRRENRGFAYVDFSTPEAKNAAITMSESPLEGRRLLIKDGDSFLGRPAKPGMSLQVDGLGAQGKGHSKFAQKILSAQKQPPAPTLFFGNLGFETTVDSIRGLLEAHRAKEEKSDAVAVAAAASSSESATKDVGEDRWIRKIRMGTFEDSGLCKGFAFVDFTSTKHATAALIHPKNHQLDGRGLVVEYASADAVRRGGGGGHRPKKISTEVSGEGHAGVRRKRRDPEVDDRADEKARSTATTTRAQSHEEKSTAAGGRDRPSAKWKNNHGTRKSRTTPGAALAQAKREQVAIVPSQGRRITFDD</sequence>
<evidence type="ECO:0000313" key="1">
    <source>
        <dbReference type="EMBL" id="KAI9513352.1"/>
    </source>
</evidence>
<protein>
    <submittedName>
        <fullName evidence="1">Uncharacterized protein</fullName>
    </submittedName>
</protein>
<gene>
    <name evidence="1" type="ORF">F5148DRAFT_295223</name>
</gene>
<organism evidence="1 2">
    <name type="scientific">Russula earlei</name>
    <dbReference type="NCBI Taxonomy" id="71964"/>
    <lineage>
        <taxon>Eukaryota</taxon>
        <taxon>Fungi</taxon>
        <taxon>Dikarya</taxon>
        <taxon>Basidiomycota</taxon>
        <taxon>Agaricomycotina</taxon>
        <taxon>Agaricomycetes</taxon>
        <taxon>Russulales</taxon>
        <taxon>Russulaceae</taxon>
        <taxon>Russula</taxon>
    </lineage>
</organism>
<dbReference type="EMBL" id="JAGFNK010000002">
    <property type="protein sequence ID" value="KAI9513352.1"/>
    <property type="molecule type" value="Genomic_DNA"/>
</dbReference>
<comment type="caution">
    <text evidence="1">The sequence shown here is derived from an EMBL/GenBank/DDBJ whole genome shotgun (WGS) entry which is preliminary data.</text>
</comment>
<dbReference type="Proteomes" id="UP001207468">
    <property type="component" value="Unassembled WGS sequence"/>
</dbReference>
<proteinExistence type="predicted"/>
<evidence type="ECO:0000313" key="2">
    <source>
        <dbReference type="Proteomes" id="UP001207468"/>
    </source>
</evidence>
<accession>A0ACC0UPD2</accession>
<reference evidence="1" key="1">
    <citation type="submission" date="2021-03" db="EMBL/GenBank/DDBJ databases">
        <title>Evolutionary priming and transition to the ectomycorrhizal habit in an iconic lineage of mushroom-forming fungi: is preadaptation a requirement?</title>
        <authorList>
            <consortium name="DOE Joint Genome Institute"/>
            <person name="Looney B.P."/>
            <person name="Miyauchi S."/>
            <person name="Morin E."/>
            <person name="Drula E."/>
            <person name="Courty P.E."/>
            <person name="Chicoki N."/>
            <person name="Fauchery L."/>
            <person name="Kohler A."/>
            <person name="Kuo A."/>
            <person name="LaButti K."/>
            <person name="Pangilinan J."/>
            <person name="Lipzen A."/>
            <person name="Riley R."/>
            <person name="Andreopoulos W."/>
            <person name="He G."/>
            <person name="Johnson J."/>
            <person name="Barry K.W."/>
            <person name="Grigoriev I.V."/>
            <person name="Nagy L."/>
            <person name="Hibbett D."/>
            <person name="Henrissat B."/>
            <person name="Matheny P.B."/>
            <person name="Labbe J."/>
            <person name="Martin A.F."/>
        </authorList>
    </citation>
    <scope>NUCLEOTIDE SEQUENCE</scope>
    <source>
        <strain evidence="1">BPL698</strain>
    </source>
</reference>
<name>A0ACC0UPD2_9AGAM</name>
<keyword evidence="2" id="KW-1185">Reference proteome</keyword>